<keyword evidence="1" id="KW-0472">Membrane</keyword>
<sequence>MGEDRARFIKKWSSPLIAFREFIDGYNLSIFNVAMVFLSDTFALTPNDKTSRCHLLHRRRNRPGPVNLVGIPGPGRPKARRGRLAGSLPHITFILGVIFSIVLMVRKELPESTRHMSRGP</sequence>
<keyword evidence="3" id="KW-1185">Reference proteome</keyword>
<evidence type="ECO:0000313" key="3">
    <source>
        <dbReference type="Proteomes" id="UP000005332"/>
    </source>
</evidence>
<keyword evidence="1" id="KW-0812">Transmembrane</keyword>
<protein>
    <submittedName>
        <fullName evidence="2">Uncharacterized protein</fullName>
    </submittedName>
</protein>
<comment type="caution">
    <text evidence="2">The sequence shown here is derived from an EMBL/GenBank/DDBJ whole genome shotgun (WGS) entry which is preliminary data.</text>
</comment>
<evidence type="ECO:0000313" key="2">
    <source>
        <dbReference type="EMBL" id="EGY78335.1"/>
    </source>
</evidence>
<evidence type="ECO:0000256" key="1">
    <source>
        <dbReference type="SAM" id="Phobius"/>
    </source>
</evidence>
<name>G4CWL1_9ACTN</name>
<reference evidence="2 3" key="1">
    <citation type="submission" date="2011-06" db="EMBL/GenBank/DDBJ databases">
        <authorList>
            <person name="Muzny D."/>
            <person name="Qin X."/>
            <person name="Deng J."/>
            <person name="Jiang H."/>
            <person name="Liu Y."/>
            <person name="Qu J."/>
            <person name="Song X.-Z."/>
            <person name="Zhang L."/>
            <person name="Thornton R."/>
            <person name="Coyle M."/>
            <person name="Francisco L."/>
            <person name="Jackson L."/>
            <person name="Javaid M."/>
            <person name="Korchina V."/>
            <person name="Kovar C."/>
            <person name="Mata R."/>
            <person name="Mathew T."/>
            <person name="Ngo R."/>
            <person name="Nguyen L."/>
            <person name="Nguyen N."/>
            <person name="Okwuonu G."/>
            <person name="Ongeri F."/>
            <person name="Pham C."/>
            <person name="Simmons D."/>
            <person name="Wilczek-Boney K."/>
            <person name="Hale W."/>
            <person name="Jakkamsetti A."/>
            <person name="Pham P."/>
            <person name="Ruth R."/>
            <person name="San Lucas F."/>
            <person name="Warren J."/>
            <person name="Zhang J."/>
            <person name="Zhao Z."/>
            <person name="Zhou C."/>
            <person name="Zhu D."/>
            <person name="Lee S."/>
            <person name="Bess C."/>
            <person name="Blankenburg K."/>
            <person name="Forbes L."/>
            <person name="Fu Q."/>
            <person name="Gubbala S."/>
            <person name="Hirani K."/>
            <person name="Jayaseelan J.C."/>
            <person name="Lara F."/>
            <person name="Munidasa M."/>
            <person name="Palculict T."/>
            <person name="Patil S."/>
            <person name="Pu L.-L."/>
            <person name="Saada N."/>
            <person name="Tang L."/>
            <person name="Weissenberger G."/>
            <person name="Zhu Y."/>
            <person name="Hemphill L."/>
            <person name="Shang Y."/>
            <person name="Youmans B."/>
            <person name="Ayvaz T."/>
            <person name="Ross M."/>
            <person name="Santibanez J."/>
            <person name="Aqrawi P."/>
            <person name="Gross S."/>
            <person name="Joshi V."/>
            <person name="Fowler G."/>
            <person name="Nazareth L."/>
            <person name="Reid J."/>
            <person name="Worley K."/>
            <person name="Petrosino J."/>
            <person name="Highlander S."/>
            <person name="Gibbs R."/>
        </authorList>
    </citation>
    <scope>NUCLEOTIDE SEQUENCE [LARGE SCALE GENOMIC DNA]</scope>
    <source>
        <strain evidence="2 3">ATCC 25577</strain>
    </source>
</reference>
<organism evidence="2 3">
    <name type="scientific">Cutibacterium avidum ATCC 25577</name>
    <dbReference type="NCBI Taxonomy" id="997355"/>
    <lineage>
        <taxon>Bacteria</taxon>
        <taxon>Bacillati</taxon>
        <taxon>Actinomycetota</taxon>
        <taxon>Actinomycetes</taxon>
        <taxon>Propionibacteriales</taxon>
        <taxon>Propionibacteriaceae</taxon>
        <taxon>Cutibacterium</taxon>
    </lineage>
</organism>
<gene>
    <name evidence="2" type="ORF">HMPREF9153_0918</name>
</gene>
<dbReference type="AlphaFoldDB" id="G4CWL1"/>
<feature type="transmembrane region" description="Helical" evidence="1">
    <location>
        <begin position="84"/>
        <end position="105"/>
    </location>
</feature>
<proteinExistence type="predicted"/>
<dbReference type="HOGENOM" id="CLU_2047571_0_0_11"/>
<dbReference type="Proteomes" id="UP000005332">
    <property type="component" value="Unassembled WGS sequence"/>
</dbReference>
<accession>G4CWL1</accession>
<dbReference type="EMBL" id="AGBA01000009">
    <property type="protein sequence ID" value="EGY78335.1"/>
    <property type="molecule type" value="Genomic_DNA"/>
</dbReference>
<keyword evidence="1" id="KW-1133">Transmembrane helix</keyword>